<keyword evidence="1" id="KW-0812">Transmembrane</keyword>
<evidence type="ECO:0000313" key="3">
    <source>
        <dbReference type="Proteomes" id="UP000004776"/>
    </source>
</evidence>
<keyword evidence="1" id="KW-0472">Membrane</keyword>
<keyword evidence="1" id="KW-1133">Transmembrane helix</keyword>
<evidence type="ECO:0000313" key="2">
    <source>
        <dbReference type="EMBL" id="EHD02093.1"/>
    </source>
</evidence>
<evidence type="ECO:0000256" key="1">
    <source>
        <dbReference type="SAM" id="Phobius"/>
    </source>
</evidence>
<proteinExistence type="predicted"/>
<accession>G5RXH3</accession>
<dbReference type="Proteomes" id="UP000004776">
    <property type="component" value="Unassembled WGS sequence"/>
</dbReference>
<feature type="non-terminal residue" evidence="2">
    <location>
        <position position="35"/>
    </location>
</feature>
<comment type="caution">
    <text evidence="2">The sequence shown here is derived from an EMBL/GenBank/DDBJ whole genome shotgun (WGS) entry which is preliminary data.</text>
</comment>
<reference evidence="2 3" key="1">
    <citation type="journal article" date="2011" name="BMC Genomics">
        <title>Genome sequencing reveals diversification of virulence factor content and possible host adaptation in distinct subpopulations of Salmonella enterica.</title>
        <authorList>
            <person name="den Bakker H.C."/>
            <person name="Moreno Switt A.I."/>
            <person name="Govoni G."/>
            <person name="Cummings C.A."/>
            <person name="Ranieri M.L."/>
            <person name="Degoricija L."/>
            <person name="Hoelzer K."/>
            <person name="Rodriguez-Rivera L.D."/>
            <person name="Brown S."/>
            <person name="Bolchacova E."/>
            <person name="Furtado M.R."/>
            <person name="Wiedmann M."/>
        </authorList>
    </citation>
    <scope>NUCLEOTIDE SEQUENCE [LARGE SCALE GENOMIC DNA]</scope>
    <source>
        <strain evidence="2 3">R8-2977</strain>
    </source>
</reference>
<organism evidence="2 3">
    <name type="scientific">Salmonella enterica subsp. enterica serovar Urbana str. R8-2977</name>
    <dbReference type="NCBI Taxonomy" id="913084"/>
    <lineage>
        <taxon>Bacteria</taxon>
        <taxon>Pseudomonadati</taxon>
        <taxon>Pseudomonadota</taxon>
        <taxon>Gammaproteobacteria</taxon>
        <taxon>Enterobacterales</taxon>
        <taxon>Enterobacteriaceae</taxon>
        <taxon>Salmonella</taxon>
    </lineage>
</organism>
<dbReference type="EMBL" id="AFCW01001257">
    <property type="protein sequence ID" value="EHD02093.1"/>
    <property type="molecule type" value="Genomic_DNA"/>
</dbReference>
<dbReference type="AlphaFoldDB" id="G5RXH3"/>
<name>G5RXH3_SALET</name>
<feature type="transmembrane region" description="Helical" evidence="1">
    <location>
        <begin position="12"/>
        <end position="32"/>
    </location>
</feature>
<sequence length="35" mass="3940">MPFSIADNLVRTVVSCVVRLAIWLPAAGAWALRWR</sequence>
<protein>
    <submittedName>
        <fullName evidence="2">Uncharacterized protein</fullName>
    </submittedName>
</protein>
<gene>
    <name evidence="2" type="ORF">LTSEURB_3313</name>
</gene>